<proteinExistence type="predicted"/>
<keyword evidence="7 11" id="KW-0808">Transferase</keyword>
<comment type="caution">
    <text evidence="11">The sequence shown here is derived from an EMBL/GenBank/DDBJ whole genome shotgun (WGS) entry which is preliminary data.</text>
</comment>
<dbReference type="InterPro" id="IPR050714">
    <property type="entry name" value="Cobalamin_biosynth_MTase"/>
</dbReference>
<evidence type="ECO:0000256" key="6">
    <source>
        <dbReference type="ARBA" id="ARBA00022603"/>
    </source>
</evidence>
<dbReference type="InterPro" id="IPR014776">
    <property type="entry name" value="4pyrrole_Mease_sub2"/>
</dbReference>
<dbReference type="Gene3D" id="3.40.1010.10">
    <property type="entry name" value="Cobalt-precorrin-4 Transmethylase, Domain 1"/>
    <property type="match status" value="1"/>
</dbReference>
<comment type="catalytic activity">
    <reaction evidence="1">
        <text>guanosine(46) in tRNA + S-adenosyl-L-methionine = N(7)-methylguanosine(46) in tRNA + S-adenosyl-L-homocysteine</text>
        <dbReference type="Rhea" id="RHEA:42708"/>
        <dbReference type="Rhea" id="RHEA-COMP:10188"/>
        <dbReference type="Rhea" id="RHEA-COMP:10189"/>
        <dbReference type="ChEBI" id="CHEBI:57856"/>
        <dbReference type="ChEBI" id="CHEBI:59789"/>
        <dbReference type="ChEBI" id="CHEBI:74269"/>
        <dbReference type="ChEBI" id="CHEBI:74480"/>
        <dbReference type="EC" id="2.1.1.33"/>
    </reaction>
</comment>
<dbReference type="Pfam" id="PF02390">
    <property type="entry name" value="Methyltransf_4"/>
    <property type="match status" value="1"/>
</dbReference>
<keyword evidence="5" id="KW-0169">Cobalamin biosynthesis</keyword>
<dbReference type="InterPro" id="IPR012818">
    <property type="entry name" value="CbiE"/>
</dbReference>
<dbReference type="InterPro" id="IPR035996">
    <property type="entry name" value="4pyrrol_Methylase_sf"/>
</dbReference>
<dbReference type="EMBL" id="JABAEK010000002">
    <property type="protein sequence ID" value="NLQ16602.1"/>
    <property type="molecule type" value="Genomic_DNA"/>
</dbReference>
<dbReference type="GO" id="GO:0008176">
    <property type="term" value="F:tRNA (guanine(46)-N7)-methyltransferase activity"/>
    <property type="evidence" value="ECO:0007669"/>
    <property type="project" value="UniProtKB-EC"/>
</dbReference>
<dbReference type="AlphaFoldDB" id="A0A847QZY1"/>
<keyword evidence="6 11" id="KW-0489">Methyltransferase</keyword>
<dbReference type="Proteomes" id="UP000586067">
    <property type="component" value="Unassembled WGS sequence"/>
</dbReference>
<comment type="pathway">
    <text evidence="3">Cofactor biosynthesis; adenosylcobalamin biosynthesis.</text>
</comment>
<evidence type="ECO:0000313" key="11">
    <source>
        <dbReference type="EMBL" id="NLQ16602.1"/>
    </source>
</evidence>
<dbReference type="Pfam" id="PF00590">
    <property type="entry name" value="TP_methylase"/>
    <property type="match status" value="1"/>
</dbReference>
<gene>
    <name evidence="11" type="primary">cbiE</name>
    <name evidence="11" type="ORF">HGG82_03050</name>
</gene>
<dbReference type="SUPFAM" id="SSF53335">
    <property type="entry name" value="S-adenosyl-L-methionine-dependent methyltransferases"/>
    <property type="match status" value="1"/>
</dbReference>
<dbReference type="NCBIfam" id="TIGR02467">
    <property type="entry name" value="CbiE"/>
    <property type="match status" value="1"/>
</dbReference>
<evidence type="ECO:0000256" key="3">
    <source>
        <dbReference type="ARBA" id="ARBA00004953"/>
    </source>
</evidence>
<protein>
    <recommendedName>
        <fullName evidence="4">tRNA (guanine(46)-N(7))-methyltransferase</fullName>
        <ecNumber evidence="4">2.1.1.33</ecNumber>
    </recommendedName>
</protein>
<dbReference type="PANTHER" id="PTHR43182">
    <property type="entry name" value="COBALT-PRECORRIN-6B C(15)-METHYLTRANSFERASE (DECARBOXYLATING)"/>
    <property type="match status" value="1"/>
</dbReference>
<evidence type="ECO:0000256" key="8">
    <source>
        <dbReference type="ARBA" id="ARBA00022691"/>
    </source>
</evidence>
<dbReference type="InterPro" id="IPR029063">
    <property type="entry name" value="SAM-dependent_MTases_sf"/>
</dbReference>
<dbReference type="Gene3D" id="3.40.50.150">
    <property type="entry name" value="Vaccinia Virus protein VP39"/>
    <property type="match status" value="1"/>
</dbReference>
<dbReference type="GO" id="GO:0008276">
    <property type="term" value="F:protein methyltransferase activity"/>
    <property type="evidence" value="ECO:0007669"/>
    <property type="project" value="InterPro"/>
</dbReference>
<evidence type="ECO:0000259" key="10">
    <source>
        <dbReference type="Pfam" id="PF00590"/>
    </source>
</evidence>
<evidence type="ECO:0000256" key="7">
    <source>
        <dbReference type="ARBA" id="ARBA00022679"/>
    </source>
</evidence>
<organism evidence="11 12">
    <name type="scientific">Marinomonas profundi</name>
    <dbReference type="NCBI Taxonomy" id="2726122"/>
    <lineage>
        <taxon>Bacteria</taxon>
        <taxon>Pseudomonadati</taxon>
        <taxon>Pseudomonadota</taxon>
        <taxon>Gammaproteobacteria</taxon>
        <taxon>Oceanospirillales</taxon>
        <taxon>Oceanospirillaceae</taxon>
        <taxon>Marinomonas</taxon>
    </lineage>
</organism>
<sequence length="463" mass="50971">MALNGSRLMTKTQMPIHVIGLGVNQVAHLDIAAQAVLASLSPQDIVLGAPRQHETIAHYAHQAQREDLPKLKVLKDAFAQWQSQGATQVVVLASGDPLYYGIGAWLMRTFSLDTLRFYPNVSSIQMACHRLGLSLQDVQVVSLHGRPLASLRRHLQSNKTLLLLTDQYSQPKQIAEECVRAGLDQSEITVCEALGYAQEKVRTFVAEAFIKDVLETELAFDPLNVIALKTSQQISRYPSSVGIPDASFVTDKGDGKGMITKREVRLAILSYMNIEQGDTVWDIGAGCGGVSVEMAYWHPRSQIIAIEHHPDRLACLTANQDRFGVIQNLSIVAGRAPDALVDLLAQNKGQNTLPNKVFIGGSDGELTALMTQVWDLLPIGGSLMVSAVTEETKYHVMQFAQQRDAEQDADEQSLQVSIAKGERLAGQRLFRPSLPVTLYHFRKYTATTSANINDKTIYKENAQ</sequence>
<keyword evidence="12" id="KW-1185">Reference proteome</keyword>
<dbReference type="GO" id="GO:0009236">
    <property type="term" value="P:cobalamin biosynthetic process"/>
    <property type="evidence" value="ECO:0007669"/>
    <property type="project" value="UniProtKB-UniPathway"/>
</dbReference>
<dbReference type="InterPro" id="IPR000878">
    <property type="entry name" value="4pyrrol_Mease"/>
</dbReference>
<dbReference type="PANTHER" id="PTHR43182:SF1">
    <property type="entry name" value="COBALT-PRECORRIN-7 C(5)-METHYLTRANSFERASE"/>
    <property type="match status" value="1"/>
</dbReference>
<reference evidence="11 12" key="1">
    <citation type="submission" date="2020-04" db="EMBL/GenBank/DDBJ databases">
        <title>Marinomonas sp. M1K-6 isolated from the deep seawater of the Mariana Trench.</title>
        <authorList>
            <person name="Li Y."/>
        </authorList>
    </citation>
    <scope>NUCLEOTIDE SEQUENCE [LARGE SCALE GENOMIC DNA]</scope>
    <source>
        <strain evidence="11 12">M1K-6</strain>
    </source>
</reference>
<dbReference type="InterPro" id="IPR003358">
    <property type="entry name" value="tRNA_(Gua-N-7)_MeTrfase_Trmb"/>
</dbReference>
<evidence type="ECO:0000256" key="5">
    <source>
        <dbReference type="ARBA" id="ARBA00022573"/>
    </source>
</evidence>
<dbReference type="EC" id="2.1.1.33" evidence="4"/>
<dbReference type="InterPro" id="IPR014777">
    <property type="entry name" value="4pyrrole_Mease_sub1"/>
</dbReference>
<evidence type="ECO:0000256" key="4">
    <source>
        <dbReference type="ARBA" id="ARBA00011977"/>
    </source>
</evidence>
<dbReference type="SUPFAM" id="SSF53790">
    <property type="entry name" value="Tetrapyrrole methylase"/>
    <property type="match status" value="1"/>
</dbReference>
<name>A0A847QZY1_9GAMM</name>
<evidence type="ECO:0000313" key="12">
    <source>
        <dbReference type="Proteomes" id="UP000586067"/>
    </source>
</evidence>
<keyword evidence="8" id="KW-0949">S-adenosyl-L-methionine</keyword>
<dbReference type="NCBIfam" id="TIGR02469">
    <property type="entry name" value="CbiT"/>
    <property type="match status" value="1"/>
</dbReference>
<comment type="function">
    <text evidence="2">Catalyzes the formation of N(7)-methylguanine at position 46 (m7G46) in tRNA.</text>
</comment>
<feature type="domain" description="Tetrapyrrole methylase" evidence="10">
    <location>
        <begin position="16"/>
        <end position="204"/>
    </location>
</feature>
<keyword evidence="9" id="KW-0819">tRNA processing</keyword>
<evidence type="ECO:0000256" key="1">
    <source>
        <dbReference type="ARBA" id="ARBA00000142"/>
    </source>
</evidence>
<dbReference type="UniPathway" id="UPA00148"/>
<dbReference type="CDD" id="cd11644">
    <property type="entry name" value="Precorrin-6Y-MT"/>
    <property type="match status" value="1"/>
</dbReference>
<dbReference type="Gene3D" id="3.30.950.10">
    <property type="entry name" value="Methyltransferase, Cobalt-precorrin-4 Transmethylase, Domain 2"/>
    <property type="match status" value="1"/>
</dbReference>
<evidence type="ECO:0000256" key="2">
    <source>
        <dbReference type="ARBA" id="ARBA00003015"/>
    </source>
</evidence>
<dbReference type="InterPro" id="IPR014008">
    <property type="entry name" value="Cbl_synth_MTase_CbiT"/>
</dbReference>
<evidence type="ECO:0000256" key="9">
    <source>
        <dbReference type="ARBA" id="ARBA00022694"/>
    </source>
</evidence>
<accession>A0A847QZY1</accession>